<proteinExistence type="predicted"/>
<sequence length="46" mass="5086">MYPGGTAIFIKTHIPHHNIPSPTLNTVQATIVQLHNHNNPFIVIST</sequence>
<comment type="caution">
    <text evidence="1">The sequence shown here is derived from an EMBL/GenBank/DDBJ whole genome shotgun (WGS) entry which is preliminary data.</text>
</comment>
<name>A0AAV4NWA3_9ARAC</name>
<evidence type="ECO:0000313" key="2">
    <source>
        <dbReference type="Proteomes" id="UP001054837"/>
    </source>
</evidence>
<dbReference type="AlphaFoldDB" id="A0AAV4NWA3"/>
<protein>
    <submittedName>
        <fullName evidence="1">Uncharacterized protein</fullName>
    </submittedName>
</protein>
<organism evidence="1 2">
    <name type="scientific">Caerostris darwini</name>
    <dbReference type="NCBI Taxonomy" id="1538125"/>
    <lineage>
        <taxon>Eukaryota</taxon>
        <taxon>Metazoa</taxon>
        <taxon>Ecdysozoa</taxon>
        <taxon>Arthropoda</taxon>
        <taxon>Chelicerata</taxon>
        <taxon>Arachnida</taxon>
        <taxon>Araneae</taxon>
        <taxon>Araneomorphae</taxon>
        <taxon>Entelegynae</taxon>
        <taxon>Araneoidea</taxon>
        <taxon>Araneidae</taxon>
        <taxon>Caerostris</taxon>
    </lineage>
</organism>
<gene>
    <name evidence="1" type="ORF">CDAR_216461</name>
</gene>
<dbReference type="Proteomes" id="UP001054837">
    <property type="component" value="Unassembled WGS sequence"/>
</dbReference>
<reference evidence="1 2" key="1">
    <citation type="submission" date="2021-06" db="EMBL/GenBank/DDBJ databases">
        <title>Caerostris darwini draft genome.</title>
        <authorList>
            <person name="Kono N."/>
            <person name="Arakawa K."/>
        </authorList>
    </citation>
    <scope>NUCLEOTIDE SEQUENCE [LARGE SCALE GENOMIC DNA]</scope>
</reference>
<evidence type="ECO:0000313" key="1">
    <source>
        <dbReference type="EMBL" id="GIX89177.1"/>
    </source>
</evidence>
<feature type="non-terminal residue" evidence="1">
    <location>
        <position position="46"/>
    </location>
</feature>
<dbReference type="EMBL" id="BPLQ01002142">
    <property type="protein sequence ID" value="GIX89177.1"/>
    <property type="molecule type" value="Genomic_DNA"/>
</dbReference>
<accession>A0AAV4NWA3</accession>
<keyword evidence="2" id="KW-1185">Reference proteome</keyword>